<accession>A0A919NCB9</accession>
<dbReference type="AlphaFoldDB" id="A0A919NCB9"/>
<dbReference type="EMBL" id="BOMW01000065">
    <property type="protein sequence ID" value="GIF08584.1"/>
    <property type="molecule type" value="Genomic_DNA"/>
</dbReference>
<comment type="caution">
    <text evidence="2">The sequence shown here is derived from an EMBL/GenBank/DDBJ whole genome shotgun (WGS) entry which is preliminary data.</text>
</comment>
<keyword evidence="1" id="KW-0812">Transmembrane</keyword>
<proteinExistence type="predicted"/>
<keyword evidence="3" id="KW-1185">Reference proteome</keyword>
<evidence type="ECO:0000256" key="1">
    <source>
        <dbReference type="SAM" id="Phobius"/>
    </source>
</evidence>
<evidence type="ECO:0000313" key="3">
    <source>
        <dbReference type="Proteomes" id="UP000629619"/>
    </source>
</evidence>
<sequence>MPVAPLDDHSQPRRLIFFPVVIATVLLTIIGMIGGYLLSERRGRKPVTTGPGSPSAWASPAPILLATDGPCPKQSQEMGGGAGALGTLSQVLRITTDRKSVVWICQDEAGKLFYHANKGGQDAPWEEGRTALFLPDVERLPDGSFRAVATWDRTVFTVSGERVVIRRSSGAEEVRKVVPD</sequence>
<feature type="transmembrane region" description="Helical" evidence="1">
    <location>
        <begin position="15"/>
        <end position="38"/>
    </location>
</feature>
<protein>
    <submittedName>
        <fullName evidence="2">Uncharacterized protein</fullName>
    </submittedName>
</protein>
<reference evidence="2" key="1">
    <citation type="submission" date="2021-01" db="EMBL/GenBank/DDBJ databases">
        <title>Whole genome shotgun sequence of Actinoplanes siamensis NBRC 109076.</title>
        <authorList>
            <person name="Komaki H."/>
            <person name="Tamura T."/>
        </authorList>
    </citation>
    <scope>NUCLEOTIDE SEQUENCE</scope>
    <source>
        <strain evidence="2">NBRC 109076</strain>
    </source>
</reference>
<dbReference type="Proteomes" id="UP000629619">
    <property type="component" value="Unassembled WGS sequence"/>
</dbReference>
<name>A0A919NCB9_9ACTN</name>
<organism evidence="2 3">
    <name type="scientific">Actinoplanes siamensis</name>
    <dbReference type="NCBI Taxonomy" id="1223317"/>
    <lineage>
        <taxon>Bacteria</taxon>
        <taxon>Bacillati</taxon>
        <taxon>Actinomycetota</taxon>
        <taxon>Actinomycetes</taxon>
        <taxon>Micromonosporales</taxon>
        <taxon>Micromonosporaceae</taxon>
        <taxon>Actinoplanes</taxon>
    </lineage>
</organism>
<keyword evidence="1" id="KW-0472">Membrane</keyword>
<evidence type="ECO:0000313" key="2">
    <source>
        <dbReference type="EMBL" id="GIF08584.1"/>
    </source>
</evidence>
<gene>
    <name evidence="2" type="ORF">Asi03nite_61220</name>
</gene>
<keyword evidence="1" id="KW-1133">Transmembrane helix</keyword>